<comment type="caution">
    <text evidence="2">The sequence shown here is derived from an EMBL/GenBank/DDBJ whole genome shotgun (WGS) entry which is preliminary data.</text>
</comment>
<dbReference type="AlphaFoldDB" id="A0A3A8JQZ7"/>
<keyword evidence="1" id="KW-0472">Membrane</keyword>
<keyword evidence="1" id="KW-0812">Transmembrane</keyword>
<feature type="transmembrane region" description="Helical" evidence="1">
    <location>
        <begin position="62"/>
        <end position="86"/>
    </location>
</feature>
<dbReference type="EMBL" id="RAWE01000170">
    <property type="protein sequence ID" value="RKG97615.1"/>
    <property type="molecule type" value="Genomic_DNA"/>
</dbReference>
<keyword evidence="1" id="KW-1133">Transmembrane helix</keyword>
<accession>A0A3A8JQZ7</accession>
<sequence>MPTFARTPPTLARALLLGCRAGLLVFLALYTLCALLNMQLGYQGNESGVVTEYVWSAWRGVVLWQVARLLGAYCAVGLVLGALLGAGL</sequence>
<name>A0A3A8JQZ7_9BACT</name>
<feature type="transmembrane region" description="Helical" evidence="1">
    <location>
        <begin position="21"/>
        <end position="42"/>
    </location>
</feature>
<feature type="non-terminal residue" evidence="2">
    <location>
        <position position="88"/>
    </location>
</feature>
<evidence type="ECO:0000313" key="3">
    <source>
        <dbReference type="Proteomes" id="UP000268313"/>
    </source>
</evidence>
<reference evidence="3" key="1">
    <citation type="submission" date="2018-09" db="EMBL/GenBank/DDBJ databases">
        <authorList>
            <person name="Livingstone P.G."/>
            <person name="Whitworth D.E."/>
        </authorList>
    </citation>
    <scope>NUCLEOTIDE SEQUENCE [LARGE SCALE GENOMIC DNA]</scope>
    <source>
        <strain evidence="3">CA043D</strain>
    </source>
</reference>
<proteinExistence type="predicted"/>
<evidence type="ECO:0000313" key="2">
    <source>
        <dbReference type="EMBL" id="RKG97615.1"/>
    </source>
</evidence>
<organism evidence="2 3">
    <name type="scientific">Corallococcus carmarthensis</name>
    <dbReference type="NCBI Taxonomy" id="2316728"/>
    <lineage>
        <taxon>Bacteria</taxon>
        <taxon>Pseudomonadati</taxon>
        <taxon>Myxococcota</taxon>
        <taxon>Myxococcia</taxon>
        <taxon>Myxococcales</taxon>
        <taxon>Cystobacterineae</taxon>
        <taxon>Myxococcaceae</taxon>
        <taxon>Corallococcus</taxon>
    </lineage>
</organism>
<evidence type="ECO:0000256" key="1">
    <source>
        <dbReference type="SAM" id="Phobius"/>
    </source>
</evidence>
<gene>
    <name evidence="2" type="ORF">D7X32_32140</name>
</gene>
<dbReference type="Proteomes" id="UP000268313">
    <property type="component" value="Unassembled WGS sequence"/>
</dbReference>
<protein>
    <submittedName>
        <fullName evidence="2">Arylsulfatase</fullName>
    </submittedName>
</protein>
<keyword evidence="3" id="KW-1185">Reference proteome</keyword>